<dbReference type="Gene3D" id="3.30.70.20">
    <property type="match status" value="1"/>
</dbReference>
<dbReference type="SFLD" id="SFLDG01118">
    <property type="entry name" value="activating_enzymes__group_2"/>
    <property type="match status" value="1"/>
</dbReference>
<comment type="similarity">
    <text evidence="2">Belongs to the organic radical-activating enzymes family.</text>
</comment>
<dbReference type="Gene3D" id="3.20.20.70">
    <property type="entry name" value="Aldolase class I"/>
    <property type="match status" value="1"/>
</dbReference>
<keyword evidence="4" id="KW-0949">S-adenosyl-L-methionine</keyword>
<dbReference type="InterPro" id="IPR007197">
    <property type="entry name" value="rSAM"/>
</dbReference>
<dbReference type="SFLD" id="SFLDS00029">
    <property type="entry name" value="Radical_SAM"/>
    <property type="match status" value="1"/>
</dbReference>
<dbReference type="RefSeq" id="WP_343761464.1">
    <property type="nucleotide sequence ID" value="NZ_BAAACG010000009.1"/>
</dbReference>
<dbReference type="InterPro" id="IPR040074">
    <property type="entry name" value="BssD/PflA/YjjW"/>
</dbReference>
<comment type="catalytic activity">
    <reaction evidence="9">
        <text>glycyl-[protein] + reduced [flavodoxin] + S-adenosyl-L-methionine = glycin-2-yl radical-[protein] + semiquinone [flavodoxin] + 5'-deoxyadenosine + L-methionine + H(+)</text>
        <dbReference type="Rhea" id="RHEA:61976"/>
        <dbReference type="Rhea" id="RHEA-COMP:10622"/>
        <dbReference type="Rhea" id="RHEA-COMP:14480"/>
        <dbReference type="Rhea" id="RHEA-COMP:15993"/>
        <dbReference type="Rhea" id="RHEA-COMP:15994"/>
        <dbReference type="ChEBI" id="CHEBI:15378"/>
        <dbReference type="ChEBI" id="CHEBI:17319"/>
        <dbReference type="ChEBI" id="CHEBI:29947"/>
        <dbReference type="ChEBI" id="CHEBI:32722"/>
        <dbReference type="ChEBI" id="CHEBI:57618"/>
        <dbReference type="ChEBI" id="CHEBI:57844"/>
        <dbReference type="ChEBI" id="CHEBI:59789"/>
        <dbReference type="ChEBI" id="CHEBI:140311"/>
    </reaction>
</comment>
<evidence type="ECO:0000256" key="3">
    <source>
        <dbReference type="ARBA" id="ARBA00022485"/>
    </source>
</evidence>
<dbReference type="InterPro" id="IPR001989">
    <property type="entry name" value="Radical_activat_CS"/>
</dbReference>
<evidence type="ECO:0000256" key="9">
    <source>
        <dbReference type="ARBA" id="ARBA00047365"/>
    </source>
</evidence>
<evidence type="ECO:0000313" key="12">
    <source>
        <dbReference type="EMBL" id="GAA0740655.1"/>
    </source>
</evidence>
<dbReference type="PROSITE" id="PS01087">
    <property type="entry name" value="RADICAL_ACTIVATING"/>
    <property type="match status" value="1"/>
</dbReference>
<dbReference type="InterPro" id="IPR058240">
    <property type="entry name" value="rSAM_sf"/>
</dbReference>
<dbReference type="InterPro" id="IPR017896">
    <property type="entry name" value="4Fe4S_Fe-S-bd"/>
</dbReference>
<evidence type="ECO:0000256" key="7">
    <source>
        <dbReference type="ARBA" id="ARBA00023004"/>
    </source>
</evidence>
<accession>A0ABP3UQP9</accession>
<comment type="caution">
    <text evidence="12">The sequence shown here is derived from an EMBL/GenBank/DDBJ whole genome shotgun (WGS) entry which is preliminary data.</text>
</comment>
<dbReference type="Proteomes" id="UP001501510">
    <property type="component" value="Unassembled WGS sequence"/>
</dbReference>
<feature type="domain" description="4Fe-4S ferredoxin-type" evidence="10">
    <location>
        <begin position="47"/>
        <end position="75"/>
    </location>
</feature>
<evidence type="ECO:0000256" key="5">
    <source>
        <dbReference type="ARBA" id="ARBA00022723"/>
    </source>
</evidence>
<dbReference type="SFLD" id="SFLDG01066">
    <property type="entry name" value="organic_radical-activating_enz"/>
    <property type="match status" value="1"/>
</dbReference>
<evidence type="ECO:0000256" key="1">
    <source>
        <dbReference type="ARBA" id="ARBA00001966"/>
    </source>
</evidence>
<dbReference type="NCBIfam" id="TIGR02494">
    <property type="entry name" value="PFLE_PFLC"/>
    <property type="match status" value="1"/>
</dbReference>
<organism evidence="12 13">
    <name type="scientific">Clostridium oceanicum</name>
    <dbReference type="NCBI Taxonomy" id="1543"/>
    <lineage>
        <taxon>Bacteria</taxon>
        <taxon>Bacillati</taxon>
        <taxon>Bacillota</taxon>
        <taxon>Clostridia</taxon>
        <taxon>Eubacteriales</taxon>
        <taxon>Clostridiaceae</taxon>
        <taxon>Clostridium</taxon>
    </lineage>
</organism>
<dbReference type="SUPFAM" id="SSF102114">
    <property type="entry name" value="Radical SAM enzymes"/>
    <property type="match status" value="1"/>
</dbReference>
<keyword evidence="7" id="KW-0408">Iron</keyword>
<keyword evidence="5" id="KW-0479">Metal-binding</keyword>
<evidence type="ECO:0000313" key="13">
    <source>
        <dbReference type="Proteomes" id="UP001501510"/>
    </source>
</evidence>
<sequence length="302" mass="35147">MNKKGLIFDIQRFCIHDGPGIRTTVFLKGCPLKCIWCHNPESQSFKRQLSIDFSKCFNCKRCMEVCENRIHSFENHIHKVDFDKCKLCGKCEKVCKNNAISILGKEYSIEETINIVEKDIKFYKKSNGGVTFSGGEAIYQLDFLIETYKILKEKDINICLETSGYIEKDKLKEINKYVDLYLYDYKATGEEKHKKLTSVSNKKILNNLIYLNDSNKKIILRCPLVPQVNDDKDHLKMISHLSLLKNVLKVEILPYHNLGKSKSKKIGKKYILDDMKTVNYKKAQQWKKEIEKLGGKNIWISN</sequence>
<dbReference type="SUPFAM" id="SSF54862">
    <property type="entry name" value="4Fe-4S ferredoxins"/>
    <property type="match status" value="1"/>
</dbReference>
<evidence type="ECO:0000256" key="6">
    <source>
        <dbReference type="ARBA" id="ARBA00023002"/>
    </source>
</evidence>
<dbReference type="EMBL" id="BAAACG010000009">
    <property type="protein sequence ID" value="GAA0740655.1"/>
    <property type="molecule type" value="Genomic_DNA"/>
</dbReference>
<gene>
    <name evidence="12" type="ORF">GCM10008906_20960</name>
</gene>
<keyword evidence="13" id="KW-1185">Reference proteome</keyword>
<dbReference type="InterPro" id="IPR034457">
    <property type="entry name" value="Organic_radical-activating"/>
</dbReference>
<evidence type="ECO:0000256" key="8">
    <source>
        <dbReference type="ARBA" id="ARBA00023014"/>
    </source>
</evidence>
<reference evidence="13" key="1">
    <citation type="journal article" date="2019" name="Int. J. Syst. Evol. Microbiol.">
        <title>The Global Catalogue of Microorganisms (GCM) 10K type strain sequencing project: providing services to taxonomists for standard genome sequencing and annotation.</title>
        <authorList>
            <consortium name="The Broad Institute Genomics Platform"/>
            <consortium name="The Broad Institute Genome Sequencing Center for Infectious Disease"/>
            <person name="Wu L."/>
            <person name="Ma J."/>
        </authorList>
    </citation>
    <scope>NUCLEOTIDE SEQUENCE [LARGE SCALE GENOMIC DNA]</scope>
    <source>
        <strain evidence="13">JCM 1407</strain>
    </source>
</reference>
<dbReference type="Pfam" id="PF04055">
    <property type="entry name" value="Radical_SAM"/>
    <property type="match status" value="1"/>
</dbReference>
<keyword evidence="8" id="KW-0411">Iron-sulfur</keyword>
<feature type="domain" description="4Fe-4S ferredoxin-type" evidence="10">
    <location>
        <begin position="76"/>
        <end position="105"/>
    </location>
</feature>
<dbReference type="PROSITE" id="PS51379">
    <property type="entry name" value="4FE4S_FER_2"/>
    <property type="match status" value="2"/>
</dbReference>
<dbReference type="InterPro" id="IPR013785">
    <property type="entry name" value="Aldolase_TIM"/>
</dbReference>
<dbReference type="PANTHER" id="PTHR30352">
    <property type="entry name" value="PYRUVATE FORMATE-LYASE-ACTIVATING ENZYME"/>
    <property type="match status" value="1"/>
</dbReference>
<evidence type="ECO:0000256" key="2">
    <source>
        <dbReference type="ARBA" id="ARBA00009777"/>
    </source>
</evidence>
<dbReference type="PANTHER" id="PTHR30352:SF4">
    <property type="entry name" value="PYRUVATE FORMATE-LYASE 2-ACTIVATING ENZYME"/>
    <property type="match status" value="1"/>
</dbReference>
<name>A0ABP3UQP9_9CLOT</name>
<feature type="domain" description="Radical SAM core" evidence="11">
    <location>
        <begin position="16"/>
        <end position="296"/>
    </location>
</feature>
<keyword evidence="3" id="KW-0004">4Fe-4S</keyword>
<dbReference type="InterPro" id="IPR012839">
    <property type="entry name" value="Organic_radical_activase"/>
</dbReference>
<evidence type="ECO:0000259" key="11">
    <source>
        <dbReference type="PROSITE" id="PS51918"/>
    </source>
</evidence>
<dbReference type="PIRSF" id="PIRSF000371">
    <property type="entry name" value="PFL_act_enz"/>
    <property type="match status" value="1"/>
</dbReference>
<comment type="cofactor">
    <cofactor evidence="1">
        <name>[4Fe-4S] cluster</name>
        <dbReference type="ChEBI" id="CHEBI:49883"/>
    </cofactor>
</comment>
<evidence type="ECO:0000259" key="10">
    <source>
        <dbReference type="PROSITE" id="PS51379"/>
    </source>
</evidence>
<keyword evidence="6" id="KW-0560">Oxidoreductase</keyword>
<protein>
    <submittedName>
        <fullName evidence="12">Glycyl-radical enzyme activating protein</fullName>
    </submittedName>
</protein>
<proteinExistence type="inferred from homology"/>
<evidence type="ECO:0000256" key="4">
    <source>
        <dbReference type="ARBA" id="ARBA00022691"/>
    </source>
</evidence>
<dbReference type="PROSITE" id="PS51918">
    <property type="entry name" value="RADICAL_SAM"/>
    <property type="match status" value="1"/>
</dbReference>